<reference evidence="2" key="1">
    <citation type="journal article" date="2019" name="Int. J. Syst. Evol. Microbiol.">
        <title>The Global Catalogue of Microorganisms (GCM) 10K type strain sequencing project: providing services to taxonomists for standard genome sequencing and annotation.</title>
        <authorList>
            <consortium name="The Broad Institute Genomics Platform"/>
            <consortium name="The Broad Institute Genome Sequencing Center for Infectious Disease"/>
            <person name="Wu L."/>
            <person name="Ma J."/>
        </authorList>
    </citation>
    <scope>NUCLEOTIDE SEQUENCE [LARGE SCALE GENOMIC DNA]</scope>
    <source>
        <strain evidence="2">CGMCC 4.7641</strain>
    </source>
</reference>
<organism evidence="1 2">
    <name type="scientific">Amycolatopsis silviterrae</name>
    <dbReference type="NCBI Taxonomy" id="1656914"/>
    <lineage>
        <taxon>Bacteria</taxon>
        <taxon>Bacillati</taxon>
        <taxon>Actinomycetota</taxon>
        <taxon>Actinomycetes</taxon>
        <taxon>Pseudonocardiales</taxon>
        <taxon>Pseudonocardiaceae</taxon>
        <taxon>Amycolatopsis</taxon>
    </lineage>
</organism>
<dbReference type="Proteomes" id="UP001597483">
    <property type="component" value="Unassembled WGS sequence"/>
</dbReference>
<sequence>MSFPFAAFTTIGVLGLIPDALAGSIDTVAGVAVWLDPPGSPGVPASLPSFPEEQAESSRVAARIPATGKNVFFGNIMSLL</sequence>
<name>A0ABW5H5T3_9PSEU</name>
<evidence type="ECO:0000313" key="2">
    <source>
        <dbReference type="Proteomes" id="UP001597483"/>
    </source>
</evidence>
<proteinExistence type="predicted"/>
<accession>A0ABW5H5T3</accession>
<protein>
    <recommendedName>
        <fullName evidence="3">Secreted protein</fullName>
    </recommendedName>
</protein>
<dbReference type="RefSeq" id="WP_378304370.1">
    <property type="nucleotide sequence ID" value="NZ_JBHUKS010000009.1"/>
</dbReference>
<gene>
    <name evidence="1" type="ORF">ACFSVL_14670</name>
</gene>
<comment type="caution">
    <text evidence="1">The sequence shown here is derived from an EMBL/GenBank/DDBJ whole genome shotgun (WGS) entry which is preliminary data.</text>
</comment>
<dbReference type="EMBL" id="JBHUKS010000009">
    <property type="protein sequence ID" value="MFD2468633.1"/>
    <property type="molecule type" value="Genomic_DNA"/>
</dbReference>
<keyword evidence="2" id="KW-1185">Reference proteome</keyword>
<evidence type="ECO:0000313" key="1">
    <source>
        <dbReference type="EMBL" id="MFD2468633.1"/>
    </source>
</evidence>
<evidence type="ECO:0008006" key="3">
    <source>
        <dbReference type="Google" id="ProtNLM"/>
    </source>
</evidence>